<dbReference type="InterPro" id="IPR026960">
    <property type="entry name" value="RVT-Znf"/>
</dbReference>
<organism evidence="3 4">
    <name type="scientific">Camelina sativa</name>
    <name type="common">False flax</name>
    <name type="synonym">Myagrum sativum</name>
    <dbReference type="NCBI Taxonomy" id="90675"/>
    <lineage>
        <taxon>Eukaryota</taxon>
        <taxon>Viridiplantae</taxon>
        <taxon>Streptophyta</taxon>
        <taxon>Embryophyta</taxon>
        <taxon>Tracheophyta</taxon>
        <taxon>Spermatophyta</taxon>
        <taxon>Magnoliopsida</taxon>
        <taxon>eudicotyledons</taxon>
        <taxon>Gunneridae</taxon>
        <taxon>Pentapetalae</taxon>
        <taxon>rosids</taxon>
        <taxon>malvids</taxon>
        <taxon>Brassicales</taxon>
        <taxon>Brassicaceae</taxon>
        <taxon>Camelineae</taxon>
        <taxon>Camelina</taxon>
    </lineage>
</organism>
<dbReference type="Pfam" id="PF13966">
    <property type="entry name" value="zf-RVT"/>
    <property type="match status" value="1"/>
</dbReference>
<dbReference type="GeneID" id="104743503"/>
<dbReference type="InterPro" id="IPR002156">
    <property type="entry name" value="RNaseH_domain"/>
</dbReference>
<feature type="domain" description="RNase H type-1" evidence="1">
    <location>
        <begin position="159"/>
        <end position="280"/>
    </location>
</feature>
<dbReference type="InterPro" id="IPR036397">
    <property type="entry name" value="RNaseH_sf"/>
</dbReference>
<accession>A0ABM0VY38</accession>
<sequence>MASKAIGVAENLRRRNININPYCSSCCLGLETSDHILFSCPNIIPVWRSAGFPTSLLGDPTSSVEDKLRYLIRLHHDTKAEPIKRFLPFWVLWRLWKSRNDLVFNKKTTRQEDLVKLAINDTIEWMTCLNLTEEYRNTTGAQSRRDTWTKPPPGWIKCNYDASHIEGNNISGLSWIIRDSNGFLLHCGMGKFQGRTTIEESECTALIWAIQSTRGLGYRKVIFEGDNINITQQVNNRSSKLRLKHYLDTIEGWKADFETVAFSFRHREQNHCADKLAKQAIVSLNDYDLYHSCPFFLQQFVNNDTMF</sequence>
<evidence type="ECO:0000313" key="4">
    <source>
        <dbReference type="RefSeq" id="XP_010462877.1"/>
    </source>
</evidence>
<evidence type="ECO:0000259" key="2">
    <source>
        <dbReference type="Pfam" id="PF13966"/>
    </source>
</evidence>
<feature type="domain" description="Reverse transcriptase zinc-binding" evidence="2">
    <location>
        <begin position="2"/>
        <end position="47"/>
    </location>
</feature>
<reference evidence="3" key="1">
    <citation type="journal article" date="2014" name="Nat. Commun.">
        <title>The emerging biofuel crop Camelina sativa retains a highly undifferentiated hexaploid genome structure.</title>
        <authorList>
            <person name="Kagale S."/>
            <person name="Koh C."/>
            <person name="Nixon J."/>
            <person name="Bollina V."/>
            <person name="Clarke W.E."/>
            <person name="Tuteja R."/>
            <person name="Spillane C."/>
            <person name="Robinson S.J."/>
            <person name="Links M.G."/>
            <person name="Clarke C."/>
            <person name="Higgins E.E."/>
            <person name="Huebert T."/>
            <person name="Sharpe A.G."/>
            <person name="Parkin I.A."/>
        </authorList>
    </citation>
    <scope>NUCLEOTIDE SEQUENCE [LARGE SCALE GENOMIC DNA]</scope>
    <source>
        <strain evidence="3">cv. DH55</strain>
    </source>
</reference>
<dbReference type="InterPro" id="IPR012337">
    <property type="entry name" value="RNaseH-like_sf"/>
</dbReference>
<dbReference type="Gene3D" id="3.30.420.10">
    <property type="entry name" value="Ribonuclease H-like superfamily/Ribonuclease H"/>
    <property type="match status" value="1"/>
</dbReference>
<dbReference type="CDD" id="cd06222">
    <property type="entry name" value="RNase_H_like"/>
    <property type="match status" value="1"/>
</dbReference>
<evidence type="ECO:0000259" key="1">
    <source>
        <dbReference type="Pfam" id="PF13456"/>
    </source>
</evidence>
<keyword evidence="3" id="KW-1185">Reference proteome</keyword>
<dbReference type="InterPro" id="IPR044730">
    <property type="entry name" value="RNase_H-like_dom_plant"/>
</dbReference>
<dbReference type="PANTHER" id="PTHR47074:SF78">
    <property type="entry name" value="GB|AAF30348.1-RELATED"/>
    <property type="match status" value="1"/>
</dbReference>
<dbReference type="SUPFAM" id="SSF53098">
    <property type="entry name" value="Ribonuclease H-like"/>
    <property type="match status" value="1"/>
</dbReference>
<name>A0ABM0VY38_CAMSA</name>
<dbReference type="Proteomes" id="UP000694864">
    <property type="component" value="Chromosome 14"/>
</dbReference>
<reference evidence="4" key="2">
    <citation type="submission" date="2025-08" db="UniProtKB">
        <authorList>
            <consortium name="RefSeq"/>
        </authorList>
    </citation>
    <scope>IDENTIFICATION</scope>
    <source>
        <tissue evidence="4">Leaf</tissue>
    </source>
</reference>
<dbReference type="Pfam" id="PF13456">
    <property type="entry name" value="RVT_3"/>
    <property type="match status" value="1"/>
</dbReference>
<protein>
    <submittedName>
        <fullName evidence="4">Uncharacterized protein LOC104743503</fullName>
    </submittedName>
</protein>
<gene>
    <name evidence="4" type="primary">LOC104743503</name>
</gene>
<dbReference type="RefSeq" id="XP_010462877.1">
    <property type="nucleotide sequence ID" value="XM_010464575.1"/>
</dbReference>
<dbReference type="PANTHER" id="PTHR47074">
    <property type="entry name" value="BNAC02G40300D PROTEIN"/>
    <property type="match status" value="1"/>
</dbReference>
<dbReference type="InterPro" id="IPR052929">
    <property type="entry name" value="RNase_H-like_EbsB-rel"/>
</dbReference>
<proteinExistence type="predicted"/>
<evidence type="ECO:0000313" key="3">
    <source>
        <dbReference type="Proteomes" id="UP000694864"/>
    </source>
</evidence>